<dbReference type="Pfam" id="PF08482">
    <property type="entry name" value="HrpB_C"/>
    <property type="match status" value="1"/>
</dbReference>
<dbReference type="NCBIfam" id="TIGR01970">
    <property type="entry name" value="DEAH_box_HrpB"/>
    <property type="match status" value="1"/>
</dbReference>
<dbReference type="PROSITE" id="PS00690">
    <property type="entry name" value="DEAH_ATP_HELICASE"/>
    <property type="match status" value="1"/>
</dbReference>
<keyword evidence="2" id="KW-0378">Hydrolase</keyword>
<dbReference type="SUPFAM" id="SSF52540">
    <property type="entry name" value="P-loop containing nucleoside triphosphate hydrolases"/>
    <property type="match status" value="1"/>
</dbReference>
<dbReference type="GO" id="GO:0004386">
    <property type="term" value="F:helicase activity"/>
    <property type="evidence" value="ECO:0007669"/>
    <property type="project" value="UniProtKB-KW"/>
</dbReference>
<dbReference type="InterPro" id="IPR002464">
    <property type="entry name" value="DNA/RNA_helicase_DEAH_CS"/>
</dbReference>
<dbReference type="InterPro" id="IPR049614">
    <property type="entry name" value="HrpB_DEXH"/>
</dbReference>
<evidence type="ECO:0000259" key="7">
    <source>
        <dbReference type="PROSITE" id="PS51194"/>
    </source>
</evidence>
<organism evidence="8 9">
    <name type="scientific">Sphingomonas molluscorum</name>
    <dbReference type="NCBI Taxonomy" id="418184"/>
    <lineage>
        <taxon>Bacteria</taxon>
        <taxon>Pseudomonadati</taxon>
        <taxon>Pseudomonadota</taxon>
        <taxon>Alphaproteobacteria</taxon>
        <taxon>Sphingomonadales</taxon>
        <taxon>Sphingomonadaceae</taxon>
        <taxon>Sphingomonas</taxon>
    </lineage>
</organism>
<dbReference type="RefSeq" id="WP_132883969.1">
    <property type="nucleotide sequence ID" value="NZ_JBBGZA010000001.1"/>
</dbReference>
<dbReference type="InterPro" id="IPR011545">
    <property type="entry name" value="DEAD/DEAH_box_helicase_dom"/>
</dbReference>
<dbReference type="InterPro" id="IPR001650">
    <property type="entry name" value="Helicase_C-like"/>
</dbReference>
<keyword evidence="4" id="KW-0067">ATP-binding</keyword>
<dbReference type="Gene3D" id="3.40.50.300">
    <property type="entry name" value="P-loop containing nucleotide triphosphate hydrolases"/>
    <property type="match status" value="2"/>
</dbReference>
<keyword evidence="3 8" id="KW-0347">Helicase</keyword>
<comment type="caution">
    <text evidence="8">The sequence shown here is derived from an EMBL/GenBank/DDBJ whole genome shotgun (WGS) entry which is preliminary data.</text>
</comment>
<dbReference type="Pfam" id="PF00271">
    <property type="entry name" value="Helicase_C"/>
    <property type="match status" value="1"/>
</dbReference>
<feature type="region of interest" description="Disordered" evidence="5">
    <location>
        <begin position="792"/>
        <end position="821"/>
    </location>
</feature>
<dbReference type="PROSITE" id="PS51194">
    <property type="entry name" value="HELICASE_CTER"/>
    <property type="match status" value="1"/>
</dbReference>
<accession>A0ABU8Q3K3</accession>
<feature type="domain" description="Helicase ATP-binding" evidence="6">
    <location>
        <begin position="13"/>
        <end position="176"/>
    </location>
</feature>
<proteinExistence type="predicted"/>
<gene>
    <name evidence="8" type="primary">hrpB</name>
    <name evidence="8" type="ORF">WH159_03805</name>
</gene>
<dbReference type="PIRSF" id="PIRSF005496">
    <property type="entry name" value="ATP_hel_hrpB"/>
    <property type="match status" value="1"/>
</dbReference>
<evidence type="ECO:0000256" key="1">
    <source>
        <dbReference type="ARBA" id="ARBA00022741"/>
    </source>
</evidence>
<evidence type="ECO:0000256" key="3">
    <source>
        <dbReference type="ARBA" id="ARBA00022806"/>
    </source>
</evidence>
<dbReference type="Gene3D" id="1.20.120.1080">
    <property type="match status" value="1"/>
</dbReference>
<dbReference type="SMART" id="SM00487">
    <property type="entry name" value="DEXDc"/>
    <property type="match status" value="1"/>
</dbReference>
<evidence type="ECO:0000313" key="8">
    <source>
        <dbReference type="EMBL" id="MEJ5093668.1"/>
    </source>
</evidence>
<dbReference type="Pfam" id="PF00270">
    <property type="entry name" value="DEAD"/>
    <property type="match status" value="1"/>
</dbReference>
<reference evidence="8 9" key="1">
    <citation type="submission" date="2023-12" db="EMBL/GenBank/DDBJ databases">
        <title>Gut-associated functions are favored during microbiome assembly across C. elegans life.</title>
        <authorList>
            <person name="Zimmermann J."/>
        </authorList>
    </citation>
    <scope>NUCLEOTIDE SEQUENCE [LARGE SCALE GENOMIC DNA]</scope>
    <source>
        <strain evidence="8 9">JUb134</strain>
    </source>
</reference>
<dbReference type="EMBL" id="JBBGZA010000001">
    <property type="protein sequence ID" value="MEJ5093668.1"/>
    <property type="molecule type" value="Genomic_DNA"/>
</dbReference>
<feature type="domain" description="Helicase C-terminal" evidence="7">
    <location>
        <begin position="202"/>
        <end position="366"/>
    </location>
</feature>
<dbReference type="InterPro" id="IPR013689">
    <property type="entry name" value="RNA_helicase_ATP-dep_HrpB_C"/>
</dbReference>
<dbReference type="PANTHER" id="PTHR43519:SF1">
    <property type="entry name" value="ATP-DEPENDENT RNA HELICASE HRPB"/>
    <property type="match status" value="1"/>
</dbReference>
<dbReference type="CDD" id="cd18791">
    <property type="entry name" value="SF2_C_RHA"/>
    <property type="match status" value="1"/>
</dbReference>
<evidence type="ECO:0000256" key="5">
    <source>
        <dbReference type="SAM" id="MobiDB-lite"/>
    </source>
</evidence>
<evidence type="ECO:0000259" key="6">
    <source>
        <dbReference type="PROSITE" id="PS51192"/>
    </source>
</evidence>
<name>A0ABU8Q3K3_9SPHN</name>
<dbReference type="CDD" id="cd17990">
    <property type="entry name" value="DEXHc_HrpB"/>
    <property type="match status" value="1"/>
</dbReference>
<dbReference type="PROSITE" id="PS51192">
    <property type="entry name" value="HELICASE_ATP_BIND_1"/>
    <property type="match status" value="1"/>
</dbReference>
<feature type="compositionally biased region" description="Basic and acidic residues" evidence="5">
    <location>
        <begin position="811"/>
        <end position="821"/>
    </location>
</feature>
<dbReference type="PANTHER" id="PTHR43519">
    <property type="entry name" value="ATP-DEPENDENT RNA HELICASE HRPB"/>
    <property type="match status" value="1"/>
</dbReference>
<dbReference type="InterPro" id="IPR027417">
    <property type="entry name" value="P-loop_NTPase"/>
</dbReference>
<dbReference type="InterPro" id="IPR007502">
    <property type="entry name" value="Helicase-assoc_dom"/>
</dbReference>
<dbReference type="InterPro" id="IPR010225">
    <property type="entry name" value="HrpB"/>
</dbReference>
<dbReference type="InterPro" id="IPR014001">
    <property type="entry name" value="Helicase_ATP-bd"/>
</dbReference>
<dbReference type="SMART" id="SM00847">
    <property type="entry name" value="HA2"/>
    <property type="match status" value="1"/>
</dbReference>
<evidence type="ECO:0000313" key="9">
    <source>
        <dbReference type="Proteomes" id="UP001380365"/>
    </source>
</evidence>
<evidence type="ECO:0000256" key="2">
    <source>
        <dbReference type="ARBA" id="ARBA00022801"/>
    </source>
</evidence>
<evidence type="ECO:0000256" key="4">
    <source>
        <dbReference type="ARBA" id="ARBA00022840"/>
    </source>
</evidence>
<dbReference type="SMART" id="SM00490">
    <property type="entry name" value="HELICc"/>
    <property type="match status" value="1"/>
</dbReference>
<keyword evidence="1" id="KW-0547">Nucleotide-binding</keyword>
<protein>
    <submittedName>
        <fullName evidence="8">ATP-dependent helicase HrpB</fullName>
    </submittedName>
</protein>
<sequence>MTLPIHAVLPALLGHLAARSSAVLVAPPGAGKTTAVAPALLDQPWCTGEVLLLSPRRIAARAAAERMAALAGEPVGRTYGYATRMDSRRSAHTRVTVVTEGIFVARIQADPELAGISAVLFDEVHERSLDSDFGLALALDAQAGLRPDLRIVAMSATLDGARFARLLDDAPVVESEGRSHPLELRHLGRAAEQRIEDSMARAIRTALVDTDGGVLAFLPGVGEIERTAERLEGLGPDIVLHRLHGSLEPGQQRAAIAPDPEGRRKLVLATAIAETSLTLDGISTVVDSGLARRPRYDRAAGMTRLVTERASQAAVTQRAGRAARQRPGVAYRLWEAAATAGLPRFDPPEILEADLSALVLDCARWGVTDPTTLRWLDPPPAAAIAEAKARLATLEAIDADGRPTPHGAVIASLPLPPRLGHMLVRAGERGLAQVAAEVAVLLGERGLGGQDADLELRHRRWRSERGQRAEAGRRMAQRWAKLVPAAPPAERDPQALATCVALAFPDRVARRRDATGEHWASVGGRGFRLDPTSPLASAEWLAVAETQGAASGARILSAAALDLATIESLFGERIAVRRDVAFDPATGAISAVRARALGSLRLSSGPDSAASATEIEAALLEGVRAHGLALLPWGDDAAALRARARFAAEMGGIDDPLSDAVLLDRLDEWLPPLLSGKRRLDAIAPAALTQALESLAGWDAMQAVRRLAPARFESPAGSTHAIDYGAEGGPRVELRPQALFGLARHPTVAGGAVPLVLSLTSPAGRPIQTTRDLPGFWAGSWAAVAKEMRGRYPRHPWPDDPASASATLRTKNADARAREGR</sequence>
<keyword evidence="9" id="KW-1185">Reference proteome</keyword>
<dbReference type="Proteomes" id="UP001380365">
    <property type="component" value="Unassembled WGS sequence"/>
</dbReference>